<dbReference type="OrthoDB" id="1098026at2"/>
<name>A0A1M5B3I3_9FLAO</name>
<dbReference type="EMBL" id="FQVQ01000007">
    <property type="protein sequence ID" value="SHF36976.1"/>
    <property type="molecule type" value="Genomic_DNA"/>
</dbReference>
<evidence type="ECO:0000259" key="1">
    <source>
        <dbReference type="Pfam" id="PF08667"/>
    </source>
</evidence>
<dbReference type="RefSeq" id="WP_073363108.1">
    <property type="nucleotide sequence ID" value="NZ_FQVQ01000007.1"/>
</dbReference>
<feature type="domain" description="Transcription regulator BetR N-terminal" evidence="1">
    <location>
        <begin position="12"/>
        <end position="68"/>
    </location>
</feature>
<dbReference type="InterPro" id="IPR013975">
    <property type="entry name" value="Tscrpt_reg_BetR_N"/>
</dbReference>
<dbReference type="STRING" id="1124188.SAMN05444377_107107"/>
<proteinExistence type="predicted"/>
<dbReference type="Proteomes" id="UP000184147">
    <property type="component" value="Unassembled WGS sequence"/>
</dbReference>
<accession>A0A1M5B3I3</accession>
<gene>
    <name evidence="2" type="ORF">SAMN05444377_107107</name>
</gene>
<reference evidence="2 3" key="1">
    <citation type="submission" date="2016-11" db="EMBL/GenBank/DDBJ databases">
        <authorList>
            <person name="Jaros S."/>
            <person name="Januszkiewicz K."/>
            <person name="Wedrychowicz H."/>
        </authorList>
    </citation>
    <scope>NUCLEOTIDE SEQUENCE [LARGE SCALE GENOMIC DNA]</scope>
    <source>
        <strain evidence="2 3">DSM 25660</strain>
    </source>
</reference>
<keyword evidence="3" id="KW-1185">Reference proteome</keyword>
<evidence type="ECO:0000313" key="2">
    <source>
        <dbReference type="EMBL" id="SHF36976.1"/>
    </source>
</evidence>
<evidence type="ECO:0000313" key="3">
    <source>
        <dbReference type="Proteomes" id="UP000184147"/>
    </source>
</evidence>
<dbReference type="Pfam" id="PF08667">
    <property type="entry name" value="BetR"/>
    <property type="match status" value="1"/>
</dbReference>
<organism evidence="2 3">
    <name type="scientific">Flavobacterium fontis</name>
    <dbReference type="NCBI Taxonomy" id="1124188"/>
    <lineage>
        <taxon>Bacteria</taxon>
        <taxon>Pseudomonadati</taxon>
        <taxon>Bacteroidota</taxon>
        <taxon>Flavobacteriia</taxon>
        <taxon>Flavobacteriales</taxon>
        <taxon>Flavobacteriaceae</taxon>
        <taxon>Flavobacterium</taxon>
    </lineage>
</organism>
<dbReference type="AlphaFoldDB" id="A0A1M5B3I3"/>
<sequence>MNRQDLLLQSIRKKIGDRSLHDVLSEILAISYDAAHRRISGKSKLTLEEALTLSQYFSIPLDQLHSKSGLLHCKKSVSVTSQTELASYIQQAVSDLQAFQPQGTFYYSAKDIPLFYTLGGNLLTKFKWYVWLNLLAKPEESKAFHQFYLTASVAEQAQHLQQIYAKATVHELWNDSTLNSTLFQIDYYYESGLLQANEALLLLADLLQLVQDIERKLNEESTYFLYYHELLLMNNNVLVENERLRKLFVPYTMISYLVTEDEQTLIEAKTYFQRLLQNAKCLNTAGPKDRLQFFAKKKQRIQFYHQKIKESIQE</sequence>
<protein>
    <submittedName>
        <fullName evidence="2">BetR domain-containing protein</fullName>
    </submittedName>
</protein>